<dbReference type="Gene3D" id="3.30.70.100">
    <property type="match status" value="1"/>
</dbReference>
<protein>
    <recommendedName>
        <fullName evidence="2">Stress-response A/B barrel domain-containing protein</fullName>
    </recommendedName>
</protein>
<dbReference type="EMBL" id="JBGBPQ010000018">
    <property type="protein sequence ID" value="KAL1507324.1"/>
    <property type="molecule type" value="Genomic_DNA"/>
</dbReference>
<organism evidence="3 4">
    <name type="scientific">Prymnesium parvum</name>
    <name type="common">Toxic golden alga</name>
    <dbReference type="NCBI Taxonomy" id="97485"/>
    <lineage>
        <taxon>Eukaryota</taxon>
        <taxon>Haptista</taxon>
        <taxon>Haptophyta</taxon>
        <taxon>Prymnesiophyceae</taxon>
        <taxon>Prymnesiales</taxon>
        <taxon>Prymnesiaceae</taxon>
        <taxon>Prymnesium</taxon>
    </lineage>
</organism>
<accession>A0AB34IVT7</accession>
<comment type="subunit">
    <text evidence="1">Homodimer.</text>
</comment>
<dbReference type="Proteomes" id="UP001515480">
    <property type="component" value="Unassembled WGS sequence"/>
</dbReference>
<dbReference type="InterPro" id="IPR044662">
    <property type="entry name" value="HS1/DABB1-like"/>
</dbReference>
<sequence length="98" mass="10920">MAVRHVVMLKLKQDAAEEDKLRMVRELSSLKDVIPEIKSFHCGLDAGLAEGNHDFVLTADFASPEDYKAYATHPAHVAVIQEFIKPIVLSRSAVQFTL</sequence>
<comment type="caution">
    <text evidence="3">The sequence shown here is derived from an EMBL/GenBank/DDBJ whole genome shotgun (WGS) entry which is preliminary data.</text>
</comment>
<dbReference type="InterPro" id="IPR013097">
    <property type="entry name" value="Dabb"/>
</dbReference>
<evidence type="ECO:0000313" key="4">
    <source>
        <dbReference type="Proteomes" id="UP001515480"/>
    </source>
</evidence>
<dbReference type="SUPFAM" id="SSF54909">
    <property type="entry name" value="Dimeric alpha+beta barrel"/>
    <property type="match status" value="1"/>
</dbReference>
<gene>
    <name evidence="3" type="ORF">AB1Y20_008170</name>
</gene>
<dbReference type="AlphaFoldDB" id="A0AB34IVT7"/>
<name>A0AB34IVT7_PRYPA</name>
<evidence type="ECO:0000256" key="1">
    <source>
        <dbReference type="ARBA" id="ARBA00011738"/>
    </source>
</evidence>
<dbReference type="InterPro" id="IPR011008">
    <property type="entry name" value="Dimeric_a/b-barrel"/>
</dbReference>
<feature type="domain" description="Stress-response A/B barrel" evidence="2">
    <location>
        <begin position="3"/>
        <end position="96"/>
    </location>
</feature>
<keyword evidence="4" id="KW-1185">Reference proteome</keyword>
<dbReference type="SMART" id="SM00886">
    <property type="entry name" value="Dabb"/>
    <property type="match status" value="1"/>
</dbReference>
<dbReference type="PANTHER" id="PTHR33178">
    <property type="match status" value="1"/>
</dbReference>
<reference evidence="3 4" key="1">
    <citation type="journal article" date="2024" name="Science">
        <title>Giant polyketide synthase enzymes in the biosynthesis of giant marine polyether toxins.</title>
        <authorList>
            <person name="Fallon T.R."/>
            <person name="Shende V.V."/>
            <person name="Wierzbicki I.H."/>
            <person name="Pendleton A.L."/>
            <person name="Watervoot N.F."/>
            <person name="Auber R.P."/>
            <person name="Gonzalez D.J."/>
            <person name="Wisecaver J.H."/>
            <person name="Moore B.S."/>
        </authorList>
    </citation>
    <scope>NUCLEOTIDE SEQUENCE [LARGE SCALE GENOMIC DNA]</scope>
    <source>
        <strain evidence="3 4">12B1</strain>
    </source>
</reference>
<dbReference type="Pfam" id="PF07876">
    <property type="entry name" value="Dabb"/>
    <property type="match status" value="1"/>
</dbReference>
<dbReference type="PANTHER" id="PTHR33178:SF10">
    <property type="entry name" value="STRESS-RESPONSE A_B BARREL DOMAIN-CONTAINING PROTEIN"/>
    <property type="match status" value="1"/>
</dbReference>
<dbReference type="PROSITE" id="PS51502">
    <property type="entry name" value="S_R_A_B_BARREL"/>
    <property type="match status" value="1"/>
</dbReference>
<evidence type="ECO:0000259" key="2">
    <source>
        <dbReference type="PROSITE" id="PS51502"/>
    </source>
</evidence>
<proteinExistence type="predicted"/>
<evidence type="ECO:0000313" key="3">
    <source>
        <dbReference type="EMBL" id="KAL1507324.1"/>
    </source>
</evidence>